<keyword evidence="8" id="KW-0175">Coiled coil</keyword>
<comment type="similarity">
    <text evidence="2">Belongs to the outer membrane factor (OMF) (TC 1.B.17) family.</text>
</comment>
<evidence type="ECO:0000256" key="5">
    <source>
        <dbReference type="ARBA" id="ARBA00022692"/>
    </source>
</evidence>
<comment type="subcellular location">
    <subcellularLocation>
        <location evidence="1">Cell outer membrane</location>
    </subcellularLocation>
</comment>
<dbReference type="PIR" id="A75483">
    <property type="entry name" value="A75483"/>
</dbReference>
<dbReference type="InParanoid" id="Q9RWD1"/>
<keyword evidence="5" id="KW-0812">Transmembrane</keyword>
<dbReference type="GO" id="GO:0015562">
    <property type="term" value="F:efflux transmembrane transporter activity"/>
    <property type="evidence" value="ECO:0000318"/>
    <property type="project" value="GO_Central"/>
</dbReference>
<keyword evidence="4" id="KW-1134">Transmembrane beta strand</keyword>
<evidence type="ECO:0000256" key="6">
    <source>
        <dbReference type="ARBA" id="ARBA00023136"/>
    </source>
</evidence>
<dbReference type="KEGG" id="dra:DR_0738"/>
<sequence length="347" mass="36033">MTMKKTAFALLLTLALAPGAAAQTRLSLASAVSQALQNGPDVASARANLQKAQANLRAVRADPTSIITTLTQAEQDAAAQLAALQGGKLTAAQTVISQYVAAYEAQGRVDLNRAQVALNERNVQIARARLEARVATQLDVNRAQTSLSSNRQELADAQAQLPVLEAQLARTLGLPAGTNLVLAAPPTPPKLSVSLATLQSGLDKRLPKLVQAANGAALAQLQVKLSNNDYTPARTLQDAQLALANAQRTLNDATRASSTGVSDAYRAVQNAQQQVNIARQQATNAQTALTQAQARLKAGTAAAVEVQQAQVQAQQAQLGVQQAQDGLWQALAALGAASGTDVTGLVK</sequence>
<proteinExistence type="inferred from homology"/>
<gene>
    <name evidence="10" type="ordered locus">DR_0738</name>
</gene>
<feature type="signal peptide" evidence="9">
    <location>
        <begin position="1"/>
        <end position="22"/>
    </location>
</feature>
<evidence type="ECO:0000313" key="10">
    <source>
        <dbReference type="EMBL" id="AAF10319.1"/>
    </source>
</evidence>
<dbReference type="GO" id="GO:0009279">
    <property type="term" value="C:cell outer membrane"/>
    <property type="evidence" value="ECO:0007669"/>
    <property type="project" value="UniProtKB-SubCell"/>
</dbReference>
<dbReference type="Proteomes" id="UP000002524">
    <property type="component" value="Chromosome 1"/>
</dbReference>
<dbReference type="PANTHER" id="PTHR30026">
    <property type="entry name" value="OUTER MEMBRANE PROTEIN TOLC"/>
    <property type="match status" value="1"/>
</dbReference>
<organism evidence="10 11">
    <name type="scientific">Deinococcus radiodurans (strain ATCC 13939 / DSM 20539 / JCM 16871 / CCUG 27074 / LMG 4051 / NBRC 15346 / NCIMB 9279 / VKM B-1422 / R1)</name>
    <dbReference type="NCBI Taxonomy" id="243230"/>
    <lineage>
        <taxon>Bacteria</taxon>
        <taxon>Thermotogati</taxon>
        <taxon>Deinococcota</taxon>
        <taxon>Deinococci</taxon>
        <taxon>Deinococcales</taxon>
        <taxon>Deinococcaceae</taxon>
        <taxon>Deinococcus</taxon>
    </lineage>
</organism>
<dbReference type="PATRIC" id="fig|243230.17.peg.917"/>
<evidence type="ECO:0000256" key="7">
    <source>
        <dbReference type="ARBA" id="ARBA00023237"/>
    </source>
</evidence>
<dbReference type="PaxDb" id="243230-DR_0738"/>
<feature type="coiled-coil region" evidence="8">
    <location>
        <begin position="140"/>
        <end position="167"/>
    </location>
</feature>
<dbReference type="EnsemblBacteria" id="AAF10319">
    <property type="protein sequence ID" value="AAF10319"/>
    <property type="gene ID" value="DR_0738"/>
</dbReference>
<dbReference type="HOGENOM" id="CLU_791604_0_0_0"/>
<accession>Q9RWD1</accession>
<dbReference type="SUPFAM" id="SSF56954">
    <property type="entry name" value="Outer membrane efflux proteins (OEP)"/>
    <property type="match status" value="1"/>
</dbReference>
<dbReference type="InterPro" id="IPR003423">
    <property type="entry name" value="OMP_efflux"/>
</dbReference>
<dbReference type="InterPro" id="IPR051906">
    <property type="entry name" value="TolC-like"/>
</dbReference>
<evidence type="ECO:0000256" key="2">
    <source>
        <dbReference type="ARBA" id="ARBA00007613"/>
    </source>
</evidence>
<keyword evidence="11" id="KW-1185">Reference proteome</keyword>
<dbReference type="OrthoDB" id="68259at2"/>
<keyword evidence="6" id="KW-0472">Membrane</keyword>
<reference evidence="10 11" key="1">
    <citation type="journal article" date="1999" name="Science">
        <title>Genome sequence of the radioresistant bacterium Deinococcus radiodurans R1.</title>
        <authorList>
            <person name="White O."/>
            <person name="Eisen J.A."/>
            <person name="Heidelberg J.F."/>
            <person name="Hickey E.K."/>
            <person name="Peterson J.D."/>
            <person name="Dodson R.J."/>
            <person name="Haft D.H."/>
            <person name="Gwinn M.L."/>
            <person name="Nelson W.C."/>
            <person name="Richardson D.L."/>
            <person name="Moffat K.S."/>
            <person name="Qin H."/>
            <person name="Jiang L."/>
            <person name="Pamphile W."/>
            <person name="Crosby M."/>
            <person name="Shen M."/>
            <person name="Vamathevan J.J."/>
            <person name="Lam P."/>
            <person name="McDonald L."/>
            <person name="Utterback T."/>
            <person name="Zalewski C."/>
            <person name="Makarova K.S."/>
            <person name="Aravind L."/>
            <person name="Daly M.J."/>
            <person name="Minton K.W."/>
            <person name="Fleischmann R.D."/>
            <person name="Ketchum K.A."/>
            <person name="Nelson K.E."/>
            <person name="Salzberg S."/>
            <person name="Smith H.O."/>
            <person name="Venter J.C."/>
            <person name="Fraser C.M."/>
        </authorList>
    </citation>
    <scope>NUCLEOTIDE SEQUENCE [LARGE SCALE GENOMIC DNA]</scope>
    <source>
        <strain evidence="11">ATCC 13939 / DSM 20539 / JCM 16871 / LMG 4051 / NBRC 15346 / NCIMB 9279 / R1 / VKM B-1422</strain>
    </source>
</reference>
<keyword evidence="3" id="KW-0813">Transport</keyword>
<feature type="coiled-coil region" evidence="8">
    <location>
        <begin position="236"/>
        <end position="295"/>
    </location>
</feature>
<dbReference type="GO" id="GO:0015288">
    <property type="term" value="F:porin activity"/>
    <property type="evidence" value="ECO:0000318"/>
    <property type="project" value="GO_Central"/>
</dbReference>
<evidence type="ECO:0008006" key="12">
    <source>
        <dbReference type="Google" id="ProtNLM"/>
    </source>
</evidence>
<dbReference type="PANTHER" id="PTHR30026:SF20">
    <property type="entry name" value="OUTER MEMBRANE PROTEIN TOLC"/>
    <property type="match status" value="1"/>
</dbReference>
<evidence type="ECO:0000256" key="3">
    <source>
        <dbReference type="ARBA" id="ARBA00022448"/>
    </source>
</evidence>
<protein>
    <recommendedName>
        <fullName evidence="12">TolC family protein</fullName>
    </recommendedName>
</protein>
<evidence type="ECO:0000256" key="9">
    <source>
        <dbReference type="SAM" id="SignalP"/>
    </source>
</evidence>
<dbReference type="Pfam" id="PF02321">
    <property type="entry name" value="OEP"/>
    <property type="match status" value="1"/>
</dbReference>
<evidence type="ECO:0000256" key="4">
    <source>
        <dbReference type="ARBA" id="ARBA00022452"/>
    </source>
</evidence>
<keyword evidence="7" id="KW-0998">Cell outer membrane</keyword>
<dbReference type="Gene3D" id="1.20.1600.10">
    <property type="entry name" value="Outer membrane efflux proteins (OEP)"/>
    <property type="match status" value="2"/>
</dbReference>
<dbReference type="eggNOG" id="COG1538">
    <property type="taxonomic scope" value="Bacteria"/>
</dbReference>
<dbReference type="STRING" id="243230.DR_0738"/>
<name>Q9RWD1_DEIRA</name>
<dbReference type="GO" id="GO:1990281">
    <property type="term" value="C:efflux pump complex"/>
    <property type="evidence" value="ECO:0000318"/>
    <property type="project" value="GO_Central"/>
</dbReference>
<evidence type="ECO:0000256" key="1">
    <source>
        <dbReference type="ARBA" id="ARBA00004442"/>
    </source>
</evidence>
<evidence type="ECO:0000256" key="8">
    <source>
        <dbReference type="SAM" id="Coils"/>
    </source>
</evidence>
<feature type="chain" id="PRO_5004332305" description="TolC family protein" evidence="9">
    <location>
        <begin position="23"/>
        <end position="347"/>
    </location>
</feature>
<keyword evidence="9" id="KW-0732">Signal</keyword>
<dbReference type="EMBL" id="AE000513">
    <property type="protein sequence ID" value="AAF10319.1"/>
    <property type="molecule type" value="Genomic_DNA"/>
</dbReference>
<evidence type="ECO:0000313" key="11">
    <source>
        <dbReference type="Proteomes" id="UP000002524"/>
    </source>
</evidence>
<dbReference type="AlphaFoldDB" id="Q9RWD1"/>